<dbReference type="Pfam" id="PF00072">
    <property type="entry name" value="Response_reg"/>
    <property type="match status" value="1"/>
</dbReference>
<dbReference type="InterPro" id="IPR001789">
    <property type="entry name" value="Sig_transdc_resp-reg_receiver"/>
</dbReference>
<dbReference type="Gene3D" id="3.40.50.2300">
    <property type="match status" value="1"/>
</dbReference>
<organism evidence="6 7">
    <name type="scientific">Bradyrhizobium lablabi</name>
    <dbReference type="NCBI Taxonomy" id="722472"/>
    <lineage>
        <taxon>Bacteria</taxon>
        <taxon>Pseudomonadati</taxon>
        <taxon>Pseudomonadota</taxon>
        <taxon>Alphaproteobacteria</taxon>
        <taxon>Hyphomicrobiales</taxon>
        <taxon>Nitrobacteraceae</taxon>
        <taxon>Bradyrhizobium</taxon>
    </lineage>
</organism>
<dbReference type="OrthoDB" id="9802426at2"/>
<dbReference type="GO" id="GO:0005829">
    <property type="term" value="C:cytosol"/>
    <property type="evidence" value="ECO:0007669"/>
    <property type="project" value="TreeGrafter"/>
</dbReference>
<reference evidence="6 7" key="1">
    <citation type="submission" date="2016-10" db="EMBL/GenBank/DDBJ databases">
        <authorList>
            <person name="de Groot N.N."/>
        </authorList>
    </citation>
    <scope>NUCLEOTIDE SEQUENCE [LARGE SCALE GENOMIC DNA]</scope>
    <source>
        <strain evidence="6 7">GAS522</strain>
    </source>
</reference>
<evidence type="ECO:0000313" key="6">
    <source>
        <dbReference type="EMBL" id="SEE03431.1"/>
    </source>
</evidence>
<evidence type="ECO:0000256" key="1">
    <source>
        <dbReference type="ARBA" id="ARBA00023125"/>
    </source>
</evidence>
<feature type="modified residue" description="4-aspartylphosphate" evidence="2">
    <location>
        <position position="51"/>
    </location>
</feature>
<dbReference type="PROSITE" id="PS50110">
    <property type="entry name" value="RESPONSE_REGULATORY"/>
    <property type="match status" value="1"/>
</dbReference>
<gene>
    <name evidence="6" type="ORF">SAMN05444171_6038</name>
</gene>
<dbReference type="SUPFAM" id="SSF52172">
    <property type="entry name" value="CheY-like"/>
    <property type="match status" value="1"/>
</dbReference>
<dbReference type="AlphaFoldDB" id="A0A1M7F504"/>
<evidence type="ECO:0000256" key="2">
    <source>
        <dbReference type="PROSITE-ProRule" id="PRU00169"/>
    </source>
</evidence>
<dbReference type="GO" id="GO:0000976">
    <property type="term" value="F:transcription cis-regulatory region binding"/>
    <property type="evidence" value="ECO:0007669"/>
    <property type="project" value="TreeGrafter"/>
</dbReference>
<dbReference type="PROSITE" id="PS51755">
    <property type="entry name" value="OMPR_PHOB"/>
    <property type="match status" value="1"/>
</dbReference>
<proteinExistence type="predicted"/>
<dbReference type="GO" id="GO:0032993">
    <property type="term" value="C:protein-DNA complex"/>
    <property type="evidence" value="ECO:0007669"/>
    <property type="project" value="TreeGrafter"/>
</dbReference>
<dbReference type="PANTHER" id="PTHR48111:SF36">
    <property type="entry name" value="TRANSCRIPTIONAL REGULATORY PROTEIN CUTR"/>
    <property type="match status" value="1"/>
</dbReference>
<dbReference type="SMART" id="SM00862">
    <property type="entry name" value="Trans_reg_C"/>
    <property type="match status" value="1"/>
</dbReference>
<dbReference type="InterPro" id="IPR036388">
    <property type="entry name" value="WH-like_DNA-bd_sf"/>
</dbReference>
<dbReference type="CDD" id="cd00383">
    <property type="entry name" value="trans_reg_C"/>
    <property type="match status" value="1"/>
</dbReference>
<keyword evidence="2" id="KW-0597">Phosphoprotein</keyword>
<dbReference type="Pfam" id="PF00486">
    <property type="entry name" value="Trans_reg_C"/>
    <property type="match status" value="1"/>
</dbReference>
<sequence length="227" mass="24874">MRILLIEDNLELARLLTESLAAKGISADLVGTAADARIAIANIRYAALVLDLGLPDDDGMTVLKELRRAFDPTPVLILTARGSVDDRVAGLRNGADDYLVKPFALEELIERINALLRRPGQLLGSSLNLANLTFDTNSHQVFVDGKPYSFSARELAVLELLLRRQGRVVPKKNVEDQIFGMTSDVASNAVEVYVSRLRKQLLASKARLQIHTIRGVGYLIAEEKGDA</sequence>
<protein>
    <submittedName>
        <fullName evidence="6">Two component transcriptional regulator, winged helix family</fullName>
    </submittedName>
</protein>
<evidence type="ECO:0000313" key="7">
    <source>
        <dbReference type="Proteomes" id="UP000183208"/>
    </source>
</evidence>
<evidence type="ECO:0000256" key="3">
    <source>
        <dbReference type="PROSITE-ProRule" id="PRU01091"/>
    </source>
</evidence>
<dbReference type="GO" id="GO:0000156">
    <property type="term" value="F:phosphorelay response regulator activity"/>
    <property type="evidence" value="ECO:0007669"/>
    <property type="project" value="TreeGrafter"/>
</dbReference>
<keyword evidence="1 3" id="KW-0238">DNA-binding</keyword>
<dbReference type="RefSeq" id="WP_074826850.1">
    <property type="nucleotide sequence ID" value="NZ_FNTI01000001.1"/>
</dbReference>
<dbReference type="Proteomes" id="UP000183208">
    <property type="component" value="Unassembled WGS sequence"/>
</dbReference>
<dbReference type="InterPro" id="IPR011006">
    <property type="entry name" value="CheY-like_superfamily"/>
</dbReference>
<dbReference type="GO" id="GO:0006355">
    <property type="term" value="P:regulation of DNA-templated transcription"/>
    <property type="evidence" value="ECO:0007669"/>
    <property type="project" value="InterPro"/>
</dbReference>
<evidence type="ECO:0000259" key="4">
    <source>
        <dbReference type="PROSITE" id="PS50110"/>
    </source>
</evidence>
<feature type="domain" description="Response regulatory" evidence="4">
    <location>
        <begin position="2"/>
        <end position="116"/>
    </location>
</feature>
<name>A0A1M7F504_9BRAD</name>
<dbReference type="SMART" id="SM00448">
    <property type="entry name" value="REC"/>
    <property type="match status" value="1"/>
</dbReference>
<dbReference type="InterPro" id="IPR039420">
    <property type="entry name" value="WalR-like"/>
</dbReference>
<dbReference type="EMBL" id="FNTI01000001">
    <property type="protein sequence ID" value="SEE03431.1"/>
    <property type="molecule type" value="Genomic_DNA"/>
</dbReference>
<dbReference type="CDD" id="cd17624">
    <property type="entry name" value="REC_OmpR_PmrA-like"/>
    <property type="match status" value="1"/>
</dbReference>
<dbReference type="Gene3D" id="1.10.10.10">
    <property type="entry name" value="Winged helix-like DNA-binding domain superfamily/Winged helix DNA-binding domain"/>
    <property type="match status" value="1"/>
</dbReference>
<feature type="domain" description="OmpR/PhoB-type" evidence="5">
    <location>
        <begin position="124"/>
        <end position="222"/>
    </location>
</feature>
<evidence type="ECO:0000259" key="5">
    <source>
        <dbReference type="PROSITE" id="PS51755"/>
    </source>
</evidence>
<feature type="DNA-binding region" description="OmpR/PhoB-type" evidence="3">
    <location>
        <begin position="124"/>
        <end position="222"/>
    </location>
</feature>
<dbReference type="InterPro" id="IPR001867">
    <property type="entry name" value="OmpR/PhoB-type_DNA-bd"/>
</dbReference>
<dbReference type="Gene3D" id="6.10.250.690">
    <property type="match status" value="1"/>
</dbReference>
<accession>A0A1M7F504</accession>
<dbReference type="PANTHER" id="PTHR48111">
    <property type="entry name" value="REGULATOR OF RPOS"/>
    <property type="match status" value="1"/>
</dbReference>